<reference evidence="1 2" key="1">
    <citation type="submission" date="2018-08" db="EMBL/GenBank/DDBJ databases">
        <title>Linezolid Resistance in Mycobacterium abscessus: MIC Distribution and Comprehensive Investigation of Resistance Mechanisms.</title>
        <authorList>
            <person name="Ye M."/>
            <person name="Xu L."/>
            <person name="Zou Y."/>
            <person name="Li B."/>
            <person name="Guo Q."/>
            <person name="Zhang Y."/>
            <person name="Zhan M."/>
            <person name="Xu B."/>
            <person name="Yu F."/>
            <person name="Zhang Z."/>
            <person name="Chu H."/>
        </authorList>
    </citation>
    <scope>NUCLEOTIDE SEQUENCE [LARGE SCALE GENOMIC DNA]</scope>
    <source>
        <strain evidence="1 2">G143</strain>
    </source>
</reference>
<evidence type="ECO:0000313" key="2">
    <source>
        <dbReference type="Proteomes" id="UP000284557"/>
    </source>
</evidence>
<dbReference type="AlphaFoldDB" id="A0ABD7HII9"/>
<name>A0ABD7HII9_9MYCO</name>
<comment type="caution">
    <text evidence="1">The sequence shown here is derived from an EMBL/GenBank/DDBJ whole genome shotgun (WGS) entry which is preliminary data.</text>
</comment>
<dbReference type="EMBL" id="QXBN01000023">
    <property type="protein sequence ID" value="RIT32721.1"/>
    <property type="molecule type" value="Genomic_DNA"/>
</dbReference>
<dbReference type="Proteomes" id="UP000284557">
    <property type="component" value="Unassembled WGS sequence"/>
</dbReference>
<sequence>MVELRARGDSGGSAGVLDRPKADIAEVVGDMAAKVCECLFEDCHLHASGCSREAKWAARVHAWINPTDTIHHRVFNLCDDCKKRLEAQAIGLIKFGGVTSCTCGMTGKLVSDYIGPVMPL</sequence>
<gene>
    <name evidence="1" type="ORF">D2E76_23200</name>
</gene>
<evidence type="ECO:0000313" key="1">
    <source>
        <dbReference type="EMBL" id="RIT32721.1"/>
    </source>
</evidence>
<protein>
    <submittedName>
        <fullName evidence="1">Uncharacterized protein</fullName>
    </submittedName>
</protein>
<proteinExistence type="predicted"/>
<dbReference type="RefSeq" id="WP_100520494.1">
    <property type="nucleotide sequence ID" value="NZ_QXBN01000023.1"/>
</dbReference>
<organism evidence="1 2">
    <name type="scientific">Mycobacteroides abscessus</name>
    <dbReference type="NCBI Taxonomy" id="36809"/>
    <lineage>
        <taxon>Bacteria</taxon>
        <taxon>Bacillati</taxon>
        <taxon>Actinomycetota</taxon>
        <taxon>Actinomycetes</taxon>
        <taxon>Mycobacteriales</taxon>
        <taxon>Mycobacteriaceae</taxon>
        <taxon>Mycobacteroides</taxon>
    </lineage>
</organism>
<accession>A0ABD7HII9</accession>